<evidence type="ECO:0000256" key="1">
    <source>
        <dbReference type="ARBA" id="ARBA00009986"/>
    </source>
</evidence>
<evidence type="ECO:0000256" key="2">
    <source>
        <dbReference type="ARBA" id="ARBA00023002"/>
    </source>
</evidence>
<dbReference type="CDD" id="cd07139">
    <property type="entry name" value="ALDH_AldA-Rv0768"/>
    <property type="match status" value="1"/>
</dbReference>
<dbReference type="PANTHER" id="PTHR42804">
    <property type="entry name" value="ALDEHYDE DEHYDROGENASE"/>
    <property type="match status" value="1"/>
</dbReference>
<comment type="similarity">
    <text evidence="1 4">Belongs to the aldehyde dehydrogenase family.</text>
</comment>
<dbReference type="InterPro" id="IPR029510">
    <property type="entry name" value="Ald_DH_CS_GLU"/>
</dbReference>
<gene>
    <name evidence="6" type="ORF">P2L57_39160</name>
</gene>
<organism evidence="6 7">
    <name type="scientific">Streptantibioticus ferralitis</name>
    <dbReference type="NCBI Taxonomy" id="236510"/>
    <lineage>
        <taxon>Bacteria</taxon>
        <taxon>Bacillati</taxon>
        <taxon>Actinomycetota</taxon>
        <taxon>Actinomycetes</taxon>
        <taxon>Kitasatosporales</taxon>
        <taxon>Streptomycetaceae</taxon>
        <taxon>Streptantibioticus</taxon>
    </lineage>
</organism>
<dbReference type="InterPro" id="IPR016162">
    <property type="entry name" value="Ald_DH_N"/>
</dbReference>
<accession>A0ABT5ZCE8</accession>
<keyword evidence="7" id="KW-1185">Reference proteome</keyword>
<dbReference type="PANTHER" id="PTHR42804:SF1">
    <property type="entry name" value="ALDEHYDE DEHYDROGENASE-RELATED"/>
    <property type="match status" value="1"/>
</dbReference>
<dbReference type="Pfam" id="PF00171">
    <property type="entry name" value="Aldedh"/>
    <property type="match status" value="1"/>
</dbReference>
<dbReference type="SUPFAM" id="SSF53720">
    <property type="entry name" value="ALDH-like"/>
    <property type="match status" value="1"/>
</dbReference>
<dbReference type="PROSITE" id="PS00687">
    <property type="entry name" value="ALDEHYDE_DEHYDR_GLU"/>
    <property type="match status" value="1"/>
</dbReference>
<evidence type="ECO:0000256" key="3">
    <source>
        <dbReference type="PROSITE-ProRule" id="PRU10007"/>
    </source>
</evidence>
<dbReference type="InterPro" id="IPR016161">
    <property type="entry name" value="Ald_DH/histidinol_DH"/>
</dbReference>
<dbReference type="EMBL" id="JARHTQ010000063">
    <property type="protein sequence ID" value="MDF2261521.1"/>
    <property type="molecule type" value="Genomic_DNA"/>
</dbReference>
<reference evidence="6 7" key="1">
    <citation type="submission" date="2023-03" db="EMBL/GenBank/DDBJ databases">
        <title>Draft genome sequence of type strain Streptomyces ferralitis JCM 14344.</title>
        <authorList>
            <person name="Klaysubun C."/>
            <person name="Duangmal K."/>
        </authorList>
    </citation>
    <scope>NUCLEOTIDE SEQUENCE [LARGE SCALE GENOMIC DNA]</scope>
    <source>
        <strain evidence="6 7">JCM 14344</strain>
    </source>
</reference>
<feature type="active site" evidence="3">
    <location>
        <position position="253"/>
    </location>
</feature>
<sequence>MAIDYNDFYVGGEWIAPKTEYRIQVHAAGTGELVGSVPEAYPADVDAAVAAARTAFDDPAGWRSWTPQARAEALDRFATALQGHGPEIARRVSLQNGMPISLAGLLEASAPPLLLRYYAALAAETETADRRPGRFGGQAIVVAEPVGVVAAIVPWNVPQGITFMKIAPALAAGCSVVLKPAPETVLDAFHMAEAAAAVGLPTGLINVVPGGPAVGRYLVSHPGVDKVSFTGSTAVGRTIAEACGRLLRPVSLELGGKSAAVVLADADLTGMMDRFFRATLLNNGQVCWLGTRILAPRSRYDELVDAVTAMASALVVGDPLDPATQLGPLVSARQRDRVESYIAKGLSDGARLTTGGGRPSGADRGWFVEATVFADVDNKSAIAQEEIFGPVLSLIPYADEDEAVAIANDSDYGLGGSVWTSDAERGLAFARRIQTGSVGVNGYANDPVAPFGGRKASGLGYELGPEGLAEYQVLKSIYVDQLV</sequence>
<keyword evidence="2 4" id="KW-0560">Oxidoreductase</keyword>
<dbReference type="Gene3D" id="3.40.605.10">
    <property type="entry name" value="Aldehyde Dehydrogenase, Chain A, domain 1"/>
    <property type="match status" value="1"/>
</dbReference>
<evidence type="ECO:0000313" key="6">
    <source>
        <dbReference type="EMBL" id="MDF2261521.1"/>
    </source>
</evidence>
<proteinExistence type="inferred from homology"/>
<dbReference type="InterPro" id="IPR015590">
    <property type="entry name" value="Aldehyde_DH_dom"/>
</dbReference>
<dbReference type="Gene3D" id="3.40.309.10">
    <property type="entry name" value="Aldehyde Dehydrogenase, Chain A, domain 2"/>
    <property type="match status" value="1"/>
</dbReference>
<comment type="caution">
    <text evidence="6">The sequence shown here is derived from an EMBL/GenBank/DDBJ whole genome shotgun (WGS) entry which is preliminary data.</text>
</comment>
<dbReference type="InterPro" id="IPR016163">
    <property type="entry name" value="Ald_DH_C"/>
</dbReference>
<dbReference type="RefSeq" id="WP_275823239.1">
    <property type="nucleotide sequence ID" value="NZ_BAAANM010000062.1"/>
</dbReference>
<evidence type="ECO:0000256" key="4">
    <source>
        <dbReference type="RuleBase" id="RU003345"/>
    </source>
</evidence>
<protein>
    <submittedName>
        <fullName evidence="6">Aldehyde dehydrogenase</fullName>
    </submittedName>
</protein>
<evidence type="ECO:0000259" key="5">
    <source>
        <dbReference type="Pfam" id="PF00171"/>
    </source>
</evidence>
<evidence type="ECO:0000313" key="7">
    <source>
        <dbReference type="Proteomes" id="UP001220022"/>
    </source>
</evidence>
<dbReference type="Proteomes" id="UP001220022">
    <property type="component" value="Unassembled WGS sequence"/>
</dbReference>
<feature type="domain" description="Aldehyde dehydrogenase" evidence="5">
    <location>
        <begin position="14"/>
        <end position="477"/>
    </location>
</feature>
<name>A0ABT5ZCE8_9ACTN</name>